<feature type="domain" description="ADF-H" evidence="12">
    <location>
        <begin position="178"/>
        <end position="313"/>
    </location>
</feature>
<keyword evidence="5" id="KW-0677">Repeat</keyword>
<evidence type="ECO:0000256" key="2">
    <source>
        <dbReference type="ARBA" id="ARBA00004544"/>
    </source>
</evidence>
<dbReference type="GO" id="GO:0051015">
    <property type="term" value="F:actin filament binding"/>
    <property type="evidence" value="ECO:0007669"/>
    <property type="project" value="TreeGrafter"/>
</dbReference>
<keyword evidence="6" id="KW-0009">Actin-binding</keyword>
<evidence type="ECO:0000256" key="7">
    <source>
        <dbReference type="ARBA" id="ARBA00023212"/>
    </source>
</evidence>
<evidence type="ECO:0000256" key="5">
    <source>
        <dbReference type="ARBA" id="ARBA00022737"/>
    </source>
</evidence>
<dbReference type="Gene3D" id="3.40.20.10">
    <property type="entry name" value="Severin"/>
    <property type="match status" value="2"/>
</dbReference>
<dbReference type="InterPro" id="IPR028458">
    <property type="entry name" value="Twinfilin"/>
</dbReference>
<gene>
    <name evidence="13" type="ORF">LOD99_9310</name>
</gene>
<evidence type="ECO:0000256" key="6">
    <source>
        <dbReference type="ARBA" id="ARBA00023203"/>
    </source>
</evidence>
<dbReference type="EMBL" id="JAKMXF010000357">
    <property type="protein sequence ID" value="KAI6646279.1"/>
    <property type="molecule type" value="Genomic_DNA"/>
</dbReference>
<evidence type="ECO:0000256" key="11">
    <source>
        <dbReference type="SAM" id="MobiDB-lite"/>
    </source>
</evidence>
<dbReference type="PROSITE" id="PS51263">
    <property type="entry name" value="ADF_H"/>
    <property type="match status" value="2"/>
</dbReference>
<dbReference type="SUPFAM" id="SSF55753">
    <property type="entry name" value="Actin depolymerizing proteins"/>
    <property type="match status" value="2"/>
</dbReference>
<keyword evidence="7" id="KW-0206">Cytoskeleton</keyword>
<evidence type="ECO:0000256" key="3">
    <source>
        <dbReference type="ARBA" id="ARBA00009557"/>
    </source>
</evidence>
<evidence type="ECO:0000256" key="4">
    <source>
        <dbReference type="ARBA" id="ARBA00022490"/>
    </source>
</evidence>
<dbReference type="GO" id="GO:0051016">
    <property type="term" value="P:barbed-end actin filament capping"/>
    <property type="evidence" value="ECO:0007669"/>
    <property type="project" value="TreeGrafter"/>
</dbReference>
<feature type="compositionally biased region" description="Basic residues" evidence="11">
    <location>
        <begin position="327"/>
        <end position="336"/>
    </location>
</feature>
<dbReference type="Pfam" id="PF00241">
    <property type="entry name" value="Cofilin_ADF"/>
    <property type="match status" value="2"/>
</dbReference>
<keyword evidence="4" id="KW-0963">Cytoplasm</keyword>
<evidence type="ECO:0000256" key="8">
    <source>
        <dbReference type="ARBA" id="ARBA00038532"/>
    </source>
</evidence>
<feature type="region of interest" description="Disordered" evidence="11">
    <location>
        <begin position="313"/>
        <end position="344"/>
    </location>
</feature>
<organism evidence="13 14">
    <name type="scientific">Oopsacas minuta</name>
    <dbReference type="NCBI Taxonomy" id="111878"/>
    <lineage>
        <taxon>Eukaryota</taxon>
        <taxon>Metazoa</taxon>
        <taxon>Porifera</taxon>
        <taxon>Hexactinellida</taxon>
        <taxon>Hexasterophora</taxon>
        <taxon>Lyssacinosida</taxon>
        <taxon>Leucopsacidae</taxon>
        <taxon>Oopsacas</taxon>
    </lineage>
</organism>
<feature type="domain" description="ADF-H" evidence="12">
    <location>
        <begin position="6"/>
        <end position="141"/>
    </location>
</feature>
<comment type="similarity">
    <text evidence="3">Belongs to the actin-binding proteins ADF family. Twinfilin subfamily.</text>
</comment>
<dbReference type="FunFam" id="3.40.20.10:FF:000042">
    <property type="entry name" value="Actin depolymerizing protein"/>
    <property type="match status" value="1"/>
</dbReference>
<accession>A0AAV7JCS0</accession>
<sequence length="355" mass="40653">MSSLHSGLTLDDGLQNSFADARKGLLRIVVVRIEGEKLVLSFSQLPQLEWDIEYDELVIPYVSDEEPRYIFYRLDVKNSFGQYQWLFLVFSPDTATSRQKMLYSASRSIVKKEFGSDNIKVEIFGTEKKDLTLDGYRSFLESKEAPNPLTVEEQILVDMEVNETRGAGTQDRSSHIGGLSFPIQEEFWSEFKAFKSGNINFIEVSIDISREKILCTLSGNRSPTELKDTFPPKSPRYYIYRFNHSYEGASDDPIIFVYYSPGYTCSIKERMLYSSSISGFLSQIQDKGLDVLKRIELSTDDEFSEKSLLNEIHPPKMAPANNFSKPKPPHRSKHSQGVRPKVEDCINPEFGNFYN</sequence>
<keyword evidence="14" id="KW-1185">Reference proteome</keyword>
<evidence type="ECO:0000256" key="10">
    <source>
        <dbReference type="ARBA" id="ARBA00069496"/>
    </source>
</evidence>
<dbReference type="InterPro" id="IPR002108">
    <property type="entry name" value="ADF-H"/>
</dbReference>
<dbReference type="GO" id="GO:0030042">
    <property type="term" value="P:actin filament depolymerization"/>
    <property type="evidence" value="ECO:0007669"/>
    <property type="project" value="TreeGrafter"/>
</dbReference>
<comment type="subunit">
    <text evidence="8">Interacts with G-actin; ADP-actin form.</text>
</comment>
<evidence type="ECO:0000259" key="12">
    <source>
        <dbReference type="PROSITE" id="PS51263"/>
    </source>
</evidence>
<dbReference type="InterPro" id="IPR029006">
    <property type="entry name" value="ADF-H/Gelsolin-like_dom_sf"/>
</dbReference>
<dbReference type="CDD" id="cd11285">
    <property type="entry name" value="ADF_Twf-N_like"/>
    <property type="match status" value="1"/>
</dbReference>
<comment type="caution">
    <text evidence="13">The sequence shown here is derived from an EMBL/GenBank/DDBJ whole genome shotgun (WGS) entry which is preliminary data.</text>
</comment>
<dbReference type="GO" id="GO:0005884">
    <property type="term" value="C:actin filament"/>
    <property type="evidence" value="ECO:0007669"/>
    <property type="project" value="TreeGrafter"/>
</dbReference>
<dbReference type="GO" id="GO:0005938">
    <property type="term" value="C:cell cortex"/>
    <property type="evidence" value="ECO:0007669"/>
    <property type="project" value="UniProtKB-SubCell"/>
</dbReference>
<dbReference type="AlphaFoldDB" id="A0AAV7JCS0"/>
<dbReference type="Proteomes" id="UP001165289">
    <property type="component" value="Unassembled WGS sequence"/>
</dbReference>
<evidence type="ECO:0000256" key="9">
    <source>
        <dbReference type="ARBA" id="ARBA00056419"/>
    </source>
</evidence>
<comment type="function">
    <text evidence="9">Actin-binding protein involved in motile and morphological processes. Inhibits actin polymerization, likely by sequestering G-actin.</text>
</comment>
<evidence type="ECO:0000313" key="14">
    <source>
        <dbReference type="Proteomes" id="UP001165289"/>
    </source>
</evidence>
<evidence type="ECO:0000256" key="1">
    <source>
        <dbReference type="ARBA" id="ARBA00004245"/>
    </source>
</evidence>
<name>A0AAV7JCS0_9METZ</name>
<dbReference type="GO" id="GO:0003785">
    <property type="term" value="F:actin monomer binding"/>
    <property type="evidence" value="ECO:0007669"/>
    <property type="project" value="TreeGrafter"/>
</dbReference>
<reference evidence="13 14" key="1">
    <citation type="journal article" date="2023" name="BMC Biol.">
        <title>The compact genome of the sponge Oopsacas minuta (Hexactinellida) is lacking key metazoan core genes.</title>
        <authorList>
            <person name="Santini S."/>
            <person name="Schenkelaars Q."/>
            <person name="Jourda C."/>
            <person name="Duchesne M."/>
            <person name="Belahbib H."/>
            <person name="Rocher C."/>
            <person name="Selva M."/>
            <person name="Riesgo A."/>
            <person name="Vervoort M."/>
            <person name="Leys S.P."/>
            <person name="Kodjabachian L."/>
            <person name="Le Bivic A."/>
            <person name="Borchiellini C."/>
            <person name="Claverie J.M."/>
            <person name="Renard E."/>
        </authorList>
    </citation>
    <scope>NUCLEOTIDE SEQUENCE [LARGE SCALE GENOMIC DNA]</scope>
    <source>
        <strain evidence="13">SPO-2</strain>
    </source>
</reference>
<protein>
    <recommendedName>
        <fullName evidence="10">Twinfilin</fullName>
    </recommendedName>
</protein>
<dbReference type="PANTHER" id="PTHR13759:SF1">
    <property type="entry name" value="TWINFILIN"/>
    <property type="match status" value="1"/>
</dbReference>
<dbReference type="PANTHER" id="PTHR13759">
    <property type="entry name" value="TWINFILIN"/>
    <property type="match status" value="1"/>
</dbReference>
<evidence type="ECO:0000313" key="13">
    <source>
        <dbReference type="EMBL" id="KAI6646279.1"/>
    </source>
</evidence>
<dbReference type="SMART" id="SM00102">
    <property type="entry name" value="ADF"/>
    <property type="match status" value="2"/>
</dbReference>
<proteinExistence type="inferred from homology"/>
<comment type="subcellular location">
    <subcellularLocation>
        <location evidence="2">Cytoplasm</location>
        <location evidence="2">Cell cortex</location>
    </subcellularLocation>
    <subcellularLocation>
        <location evidence="1">Cytoplasm</location>
        <location evidence="1">Cytoskeleton</location>
    </subcellularLocation>
</comment>
<dbReference type="FunFam" id="3.40.20.10:FF:000007">
    <property type="entry name" value="Twinfilin-1 isoform 1"/>
    <property type="match status" value="1"/>
</dbReference>